<dbReference type="InterPro" id="IPR026325">
    <property type="entry name" value="DUF932"/>
</dbReference>
<gene>
    <name evidence="1" type="ORF">C8P68_1052</name>
</gene>
<dbReference type="Pfam" id="PF06067">
    <property type="entry name" value="DUF932"/>
    <property type="match status" value="1"/>
</dbReference>
<evidence type="ECO:0000313" key="1">
    <source>
        <dbReference type="EMBL" id="PTQ95497.1"/>
    </source>
</evidence>
<protein>
    <submittedName>
        <fullName evidence="1">Uncharacterized protein DUF932</fullName>
    </submittedName>
</protein>
<accession>A0A2T5J7R4</accession>
<dbReference type="Proteomes" id="UP000244168">
    <property type="component" value="Unassembled WGS sequence"/>
</dbReference>
<reference evidence="1 2" key="1">
    <citation type="submission" date="2018-04" db="EMBL/GenBank/DDBJ databases">
        <title>Genomic Encyclopedia of Archaeal and Bacterial Type Strains, Phase II (KMG-II): from individual species to whole genera.</title>
        <authorList>
            <person name="Goeker M."/>
        </authorList>
    </citation>
    <scope>NUCLEOTIDE SEQUENCE [LARGE SCALE GENOMIC DNA]</scope>
    <source>
        <strain evidence="1 2">DSM 26809</strain>
    </source>
</reference>
<dbReference type="EMBL" id="QAOQ01000005">
    <property type="protein sequence ID" value="PTQ95497.1"/>
    <property type="molecule type" value="Genomic_DNA"/>
</dbReference>
<name>A0A2T5J7R4_9SPHI</name>
<organism evidence="1 2">
    <name type="scientific">Mucilaginibacter yixingensis</name>
    <dbReference type="NCBI Taxonomy" id="1295612"/>
    <lineage>
        <taxon>Bacteria</taxon>
        <taxon>Pseudomonadati</taxon>
        <taxon>Bacteroidota</taxon>
        <taxon>Sphingobacteriia</taxon>
        <taxon>Sphingobacteriales</taxon>
        <taxon>Sphingobacteriaceae</taxon>
        <taxon>Mucilaginibacter</taxon>
    </lineage>
</organism>
<evidence type="ECO:0000313" key="2">
    <source>
        <dbReference type="Proteomes" id="UP000244168"/>
    </source>
</evidence>
<comment type="caution">
    <text evidence="1">The sequence shown here is derived from an EMBL/GenBank/DDBJ whole genome shotgun (WGS) entry which is preliminary data.</text>
</comment>
<proteinExistence type="predicted"/>
<dbReference type="AlphaFoldDB" id="A0A2T5J7R4"/>
<keyword evidence="2" id="KW-1185">Reference proteome</keyword>
<sequence length="102" mass="11503">MAPNPEALSKLQLGQEEELSGQFNNLVNGVMEYALTAESQLENTTRGTLFGAYNAVTGYLQNVRNFKDDEIKFRSLFYGDALKKNQSALTFVRALPNMVMRY</sequence>